<organism evidence="8 9">
    <name type="scientific">Cyclotella atomus</name>
    <dbReference type="NCBI Taxonomy" id="382360"/>
    <lineage>
        <taxon>Eukaryota</taxon>
        <taxon>Sar</taxon>
        <taxon>Stramenopiles</taxon>
        <taxon>Ochrophyta</taxon>
        <taxon>Bacillariophyta</taxon>
        <taxon>Coscinodiscophyceae</taxon>
        <taxon>Thalassiosirophycidae</taxon>
        <taxon>Stephanodiscales</taxon>
        <taxon>Stephanodiscaceae</taxon>
        <taxon>Cyclotella</taxon>
    </lineage>
</organism>
<evidence type="ECO:0000313" key="9">
    <source>
        <dbReference type="Proteomes" id="UP001530400"/>
    </source>
</evidence>
<gene>
    <name evidence="8" type="ORF">ACHAWO_006969</name>
</gene>
<comment type="cofactor">
    <cofactor evidence="1">
        <name>Zn(2+)</name>
        <dbReference type="ChEBI" id="CHEBI:29105"/>
    </cofactor>
</comment>
<keyword evidence="7" id="KW-0862">Zinc</keyword>
<evidence type="ECO:0000256" key="2">
    <source>
        <dbReference type="ARBA" id="ARBA00010875"/>
    </source>
</evidence>
<accession>A0ABD3QYW0</accession>
<dbReference type="Proteomes" id="UP001530400">
    <property type="component" value="Unassembled WGS sequence"/>
</dbReference>
<dbReference type="AlphaFoldDB" id="A0ABD3QYW0"/>
<keyword evidence="5" id="KW-0255">Endonuclease</keyword>
<name>A0ABD3QYW0_9STRA</name>
<dbReference type="InterPro" id="IPR002036">
    <property type="entry name" value="YbeY"/>
</dbReference>
<keyword evidence="9" id="KW-1185">Reference proteome</keyword>
<dbReference type="GO" id="GO:0046872">
    <property type="term" value="F:metal ion binding"/>
    <property type="evidence" value="ECO:0007669"/>
    <property type="project" value="UniProtKB-KW"/>
</dbReference>
<protein>
    <submittedName>
        <fullName evidence="8">Uncharacterized protein</fullName>
    </submittedName>
</protein>
<evidence type="ECO:0000256" key="3">
    <source>
        <dbReference type="ARBA" id="ARBA00022722"/>
    </source>
</evidence>
<evidence type="ECO:0000313" key="8">
    <source>
        <dbReference type="EMBL" id="KAL3805184.1"/>
    </source>
</evidence>
<comment type="caution">
    <text evidence="8">The sequence shown here is derived from an EMBL/GenBank/DDBJ whole genome shotgun (WGS) entry which is preliminary data.</text>
</comment>
<proteinExistence type="inferred from homology"/>
<dbReference type="SUPFAM" id="SSF55486">
    <property type="entry name" value="Metalloproteases ('zincins'), catalytic domain"/>
    <property type="match status" value="1"/>
</dbReference>
<dbReference type="EMBL" id="JALLPJ020000013">
    <property type="protein sequence ID" value="KAL3805184.1"/>
    <property type="molecule type" value="Genomic_DNA"/>
</dbReference>
<evidence type="ECO:0000256" key="5">
    <source>
        <dbReference type="ARBA" id="ARBA00022759"/>
    </source>
</evidence>
<comment type="similarity">
    <text evidence="2">Belongs to the endoribonuclease YbeY family.</text>
</comment>
<dbReference type="GO" id="GO:0004519">
    <property type="term" value="F:endonuclease activity"/>
    <property type="evidence" value="ECO:0007669"/>
    <property type="project" value="UniProtKB-KW"/>
</dbReference>
<keyword evidence="3" id="KW-0540">Nuclease</keyword>
<dbReference type="Gene3D" id="3.40.390.30">
    <property type="entry name" value="Metalloproteases ('zincins'), catalytic domain"/>
    <property type="match status" value="1"/>
</dbReference>
<sequence>MPALNETIDTVREILGYPTYDISCQLVDEDYIKEINSDTLGMEKSTDVLSFCFTEYLIEQGVLKEVPSQGKMIGEMYCLGDMSVCVDYVANRCEEDRKSGIAIGK</sequence>
<dbReference type="InterPro" id="IPR023091">
    <property type="entry name" value="MetalPrtase_cat_dom_sf_prd"/>
</dbReference>
<dbReference type="NCBIfam" id="TIGR00043">
    <property type="entry name" value="rRNA maturation RNase YbeY"/>
    <property type="match status" value="1"/>
</dbReference>
<evidence type="ECO:0000256" key="4">
    <source>
        <dbReference type="ARBA" id="ARBA00022723"/>
    </source>
</evidence>
<keyword evidence="6" id="KW-0378">Hydrolase</keyword>
<dbReference type="GO" id="GO:0016787">
    <property type="term" value="F:hydrolase activity"/>
    <property type="evidence" value="ECO:0007669"/>
    <property type="project" value="UniProtKB-KW"/>
</dbReference>
<dbReference type="Pfam" id="PF02130">
    <property type="entry name" value="YbeY"/>
    <property type="match status" value="1"/>
</dbReference>
<evidence type="ECO:0000256" key="1">
    <source>
        <dbReference type="ARBA" id="ARBA00001947"/>
    </source>
</evidence>
<evidence type="ECO:0000256" key="7">
    <source>
        <dbReference type="ARBA" id="ARBA00022833"/>
    </source>
</evidence>
<evidence type="ECO:0000256" key="6">
    <source>
        <dbReference type="ARBA" id="ARBA00022801"/>
    </source>
</evidence>
<keyword evidence="4" id="KW-0479">Metal-binding</keyword>
<reference evidence="8 9" key="1">
    <citation type="submission" date="2024-10" db="EMBL/GenBank/DDBJ databases">
        <title>Updated reference genomes for cyclostephanoid diatoms.</title>
        <authorList>
            <person name="Roberts W.R."/>
            <person name="Alverson A.J."/>
        </authorList>
    </citation>
    <scope>NUCLEOTIDE SEQUENCE [LARGE SCALE GENOMIC DNA]</scope>
    <source>
        <strain evidence="8 9">AJA010-31</strain>
    </source>
</reference>